<dbReference type="Gene3D" id="1.10.472.10">
    <property type="entry name" value="Cyclin-like"/>
    <property type="match status" value="1"/>
</dbReference>
<comment type="caution">
    <text evidence="5">The sequence shown here is derived from an EMBL/GenBank/DDBJ whole genome shotgun (WGS) entry which is preliminary data.</text>
</comment>
<dbReference type="OrthoDB" id="10250320at2759"/>
<evidence type="ECO:0000256" key="1">
    <source>
        <dbReference type="RuleBase" id="RU000383"/>
    </source>
</evidence>
<feature type="compositionally biased region" description="Low complexity" evidence="2">
    <location>
        <begin position="1"/>
        <end position="12"/>
    </location>
</feature>
<evidence type="ECO:0000313" key="7">
    <source>
        <dbReference type="Proteomes" id="UP000572268"/>
    </source>
</evidence>
<proteinExistence type="inferred from homology"/>
<feature type="region of interest" description="Disordered" evidence="2">
    <location>
        <begin position="274"/>
        <end position="304"/>
    </location>
</feature>
<accession>A0A7J6MJG0</accession>
<dbReference type="EMBL" id="JABAHT010000096">
    <property type="protein sequence ID" value="KAF4665369.1"/>
    <property type="molecule type" value="Genomic_DNA"/>
</dbReference>
<dbReference type="Pfam" id="PF00134">
    <property type="entry name" value="Cyclin_N"/>
    <property type="match status" value="1"/>
</dbReference>
<dbReference type="Proteomes" id="UP000572268">
    <property type="component" value="Unassembled WGS sequence"/>
</dbReference>
<evidence type="ECO:0000313" key="4">
    <source>
        <dbReference type="EMBL" id="KAF4665369.1"/>
    </source>
</evidence>
<dbReference type="InterPro" id="IPR006671">
    <property type="entry name" value="Cyclin_N"/>
</dbReference>
<evidence type="ECO:0000256" key="2">
    <source>
        <dbReference type="SAM" id="MobiDB-lite"/>
    </source>
</evidence>
<organism evidence="5 7">
    <name type="scientific">Perkinsus olseni</name>
    <name type="common">Perkinsus atlanticus</name>
    <dbReference type="NCBI Taxonomy" id="32597"/>
    <lineage>
        <taxon>Eukaryota</taxon>
        <taxon>Sar</taxon>
        <taxon>Alveolata</taxon>
        <taxon>Perkinsozoa</taxon>
        <taxon>Perkinsea</taxon>
        <taxon>Perkinsida</taxon>
        <taxon>Perkinsidae</taxon>
        <taxon>Perkinsus</taxon>
    </lineage>
</organism>
<dbReference type="InterPro" id="IPR013763">
    <property type="entry name" value="Cyclin-like_dom"/>
</dbReference>
<protein>
    <submittedName>
        <fullName evidence="5">Cyclin Y</fullName>
    </submittedName>
</protein>
<name>A0A7J6MJG0_PEROL</name>
<sequence>MGGWSSVPSPGVVYGGGNRRPSGEVPKARGEKVQLACCGVAKRICQLIVETRTMGLDNHSSFFDYDEIIQPAESASPDRWRTEESHQDPHQSLPVQIFLFLHDIVSSLGLLPECVVVSIIYCERLLRCSGIRLTVRSWKSILLGSLVLACKMWDDLPVRNHAFADVLPAEFTPKVVCRCEMAVATKLCFRLWVSEEEYQLNGRLVRGSDAVEVPTHGPAKRSFSVRAVAKAVAAEIVTVMRFSPAGCCALTLVGFLMGILFDAFVIRVILDEENSEDAEEHDAPQGAAKAGGMEGSSSEPKKTR</sequence>
<feature type="region of interest" description="Disordered" evidence="2">
    <location>
        <begin position="1"/>
        <end position="26"/>
    </location>
</feature>
<dbReference type="PANTHER" id="PTHR14248">
    <property type="entry name" value="CYCLIN Y, ISOFORM A"/>
    <property type="match status" value="1"/>
</dbReference>
<dbReference type="SUPFAM" id="SSF47954">
    <property type="entry name" value="Cyclin-like"/>
    <property type="match status" value="1"/>
</dbReference>
<dbReference type="EMBL" id="JABANN010000097">
    <property type="protein sequence ID" value="KAF4671739.1"/>
    <property type="molecule type" value="Genomic_DNA"/>
</dbReference>
<gene>
    <name evidence="5" type="primary">CCNYL1</name>
    <name evidence="5" type="ORF">FOL46_009966</name>
    <name evidence="4" type="ORF">FOZ61_011002</name>
</gene>
<dbReference type="SMART" id="SM00385">
    <property type="entry name" value="CYCLIN"/>
    <property type="match status" value="1"/>
</dbReference>
<dbReference type="AlphaFoldDB" id="A0A7J6MJG0"/>
<evidence type="ECO:0000259" key="3">
    <source>
        <dbReference type="SMART" id="SM00385"/>
    </source>
</evidence>
<feature type="domain" description="Cyclin-like" evidence="3">
    <location>
        <begin position="99"/>
        <end position="185"/>
    </location>
</feature>
<dbReference type="InterPro" id="IPR036915">
    <property type="entry name" value="Cyclin-like_sf"/>
</dbReference>
<evidence type="ECO:0000313" key="6">
    <source>
        <dbReference type="Proteomes" id="UP000570595"/>
    </source>
</evidence>
<comment type="similarity">
    <text evidence="1">Belongs to the cyclin family.</text>
</comment>
<dbReference type="Proteomes" id="UP000570595">
    <property type="component" value="Unassembled WGS sequence"/>
</dbReference>
<keyword evidence="1" id="KW-0195">Cyclin</keyword>
<evidence type="ECO:0000313" key="5">
    <source>
        <dbReference type="EMBL" id="KAF4671739.1"/>
    </source>
</evidence>
<reference evidence="6 7" key="1">
    <citation type="submission" date="2020-04" db="EMBL/GenBank/DDBJ databases">
        <title>Perkinsus olseni comparative genomics.</title>
        <authorList>
            <person name="Bogema D.R."/>
        </authorList>
    </citation>
    <scope>NUCLEOTIDE SEQUENCE [LARGE SCALE GENOMIC DNA]</scope>
    <source>
        <strain evidence="4">ATCC PRA-179</strain>
        <strain evidence="5">ATCC PRA-31</strain>
    </source>
</reference>